<protein>
    <recommendedName>
        <fullName evidence="5">Titin</fullName>
    </recommendedName>
</protein>
<dbReference type="OrthoDB" id="7463841at2759"/>
<dbReference type="GO" id="GO:0005814">
    <property type="term" value="C:centriole"/>
    <property type="evidence" value="ECO:0007669"/>
    <property type="project" value="TreeGrafter"/>
</dbReference>
<evidence type="ECO:0000256" key="2">
    <source>
        <dbReference type="SAM" id="MobiDB-lite"/>
    </source>
</evidence>
<feature type="compositionally biased region" description="Basic and acidic residues" evidence="2">
    <location>
        <begin position="1885"/>
        <end position="1894"/>
    </location>
</feature>
<feature type="compositionally biased region" description="Polar residues" evidence="2">
    <location>
        <begin position="1754"/>
        <end position="1774"/>
    </location>
</feature>
<dbReference type="GO" id="GO:0008017">
    <property type="term" value="F:microtubule binding"/>
    <property type="evidence" value="ECO:0007669"/>
    <property type="project" value="InterPro"/>
</dbReference>
<feature type="compositionally biased region" description="Polar residues" evidence="2">
    <location>
        <begin position="407"/>
        <end position="435"/>
    </location>
</feature>
<feature type="region of interest" description="Disordered" evidence="2">
    <location>
        <begin position="1576"/>
        <end position="1774"/>
    </location>
</feature>
<feature type="compositionally biased region" description="Low complexity" evidence="2">
    <location>
        <begin position="276"/>
        <end position="298"/>
    </location>
</feature>
<feature type="compositionally biased region" description="Low complexity" evidence="2">
    <location>
        <begin position="1952"/>
        <end position="1967"/>
    </location>
</feature>
<feature type="compositionally biased region" description="Polar residues" evidence="2">
    <location>
        <begin position="1968"/>
        <end position="1998"/>
    </location>
</feature>
<accession>A0A8S0ZEZ6</accession>
<feature type="region of interest" description="Disordered" evidence="2">
    <location>
        <begin position="2083"/>
        <end position="2203"/>
    </location>
</feature>
<evidence type="ECO:0000313" key="3">
    <source>
        <dbReference type="EMBL" id="CAB3231633.1"/>
    </source>
</evidence>
<dbReference type="PANTHER" id="PTHR31516:SF17">
    <property type="entry name" value="STABILIZER OF AXONEMAL MICROTUBULES 2"/>
    <property type="match status" value="1"/>
</dbReference>
<feature type="compositionally biased region" description="Basic and acidic residues" evidence="2">
    <location>
        <begin position="802"/>
        <end position="812"/>
    </location>
</feature>
<feature type="compositionally biased region" description="Basic and acidic residues" evidence="2">
    <location>
        <begin position="781"/>
        <end position="790"/>
    </location>
</feature>
<feature type="compositionally biased region" description="Basic and acidic residues" evidence="2">
    <location>
        <begin position="1677"/>
        <end position="1690"/>
    </location>
</feature>
<feature type="compositionally biased region" description="Basic residues" evidence="2">
    <location>
        <begin position="1"/>
        <end position="10"/>
    </location>
</feature>
<dbReference type="PANTHER" id="PTHR31516">
    <property type="entry name" value="STABILIZER OF AXONEMAL MICROTUBULES 2"/>
    <property type="match status" value="1"/>
</dbReference>
<name>A0A8S0ZEZ6_ARCPL</name>
<feature type="region of interest" description="Disordered" evidence="2">
    <location>
        <begin position="314"/>
        <end position="367"/>
    </location>
</feature>
<feature type="compositionally biased region" description="Basic and acidic residues" evidence="2">
    <location>
        <begin position="1734"/>
        <end position="1753"/>
    </location>
</feature>
<feature type="compositionally biased region" description="Low complexity" evidence="2">
    <location>
        <begin position="1837"/>
        <end position="1847"/>
    </location>
</feature>
<evidence type="ECO:0008006" key="5">
    <source>
        <dbReference type="Google" id="ProtNLM"/>
    </source>
</evidence>
<feature type="compositionally biased region" description="Polar residues" evidence="2">
    <location>
        <begin position="209"/>
        <end position="223"/>
    </location>
</feature>
<dbReference type="GO" id="GO:0005879">
    <property type="term" value="C:axonemal microtubule"/>
    <property type="evidence" value="ECO:0007669"/>
    <property type="project" value="TreeGrafter"/>
</dbReference>
<dbReference type="InterPro" id="IPR033336">
    <property type="entry name" value="SAXO1/2"/>
</dbReference>
<feature type="compositionally biased region" description="Polar residues" evidence="2">
    <location>
        <begin position="243"/>
        <end position="262"/>
    </location>
</feature>
<feature type="region of interest" description="Disordered" evidence="2">
    <location>
        <begin position="121"/>
        <end position="161"/>
    </location>
</feature>
<feature type="region of interest" description="Disordered" evidence="2">
    <location>
        <begin position="614"/>
        <end position="637"/>
    </location>
</feature>
<feature type="compositionally biased region" description="Polar residues" evidence="2">
    <location>
        <begin position="1809"/>
        <end position="1828"/>
    </location>
</feature>
<comment type="caution">
    <text evidence="3">The sequence shown here is derived from an EMBL/GenBank/DDBJ whole genome shotgun (WGS) entry which is preliminary data.</text>
</comment>
<feature type="compositionally biased region" description="Low complexity" evidence="2">
    <location>
        <begin position="11"/>
        <end position="43"/>
    </location>
</feature>
<feature type="region of interest" description="Disordered" evidence="2">
    <location>
        <begin position="1305"/>
        <end position="1333"/>
    </location>
</feature>
<feature type="compositionally biased region" description="Polar residues" evidence="2">
    <location>
        <begin position="482"/>
        <end position="506"/>
    </location>
</feature>
<dbReference type="Pfam" id="PF05217">
    <property type="entry name" value="SAXO1-2"/>
    <property type="match status" value="1"/>
</dbReference>
<keyword evidence="4" id="KW-1185">Reference proteome</keyword>
<feature type="compositionally biased region" description="Polar residues" evidence="2">
    <location>
        <begin position="2126"/>
        <end position="2149"/>
    </location>
</feature>
<feature type="compositionally biased region" description="Basic and acidic residues" evidence="2">
    <location>
        <begin position="1698"/>
        <end position="1716"/>
    </location>
</feature>
<feature type="region of interest" description="Disordered" evidence="2">
    <location>
        <begin position="407"/>
        <end position="506"/>
    </location>
</feature>
<feature type="compositionally biased region" description="Basic and acidic residues" evidence="2">
    <location>
        <begin position="614"/>
        <end position="626"/>
    </location>
</feature>
<feature type="region of interest" description="Disordered" evidence="2">
    <location>
        <begin position="1"/>
        <end position="48"/>
    </location>
</feature>
<feature type="compositionally biased region" description="Basic and acidic residues" evidence="2">
    <location>
        <begin position="1581"/>
        <end position="1637"/>
    </location>
</feature>
<feature type="compositionally biased region" description="Basic and acidic residues" evidence="2">
    <location>
        <begin position="348"/>
        <end position="363"/>
    </location>
</feature>
<dbReference type="EMBL" id="CADEBC010000473">
    <property type="protein sequence ID" value="CAB3231633.1"/>
    <property type="molecule type" value="Genomic_DNA"/>
</dbReference>
<feature type="region of interest" description="Disordered" evidence="2">
    <location>
        <begin position="1867"/>
        <end position="2070"/>
    </location>
</feature>
<feature type="compositionally biased region" description="Basic and acidic residues" evidence="2">
    <location>
        <begin position="2001"/>
        <end position="2010"/>
    </location>
</feature>
<feature type="compositionally biased region" description="Basic and acidic residues" evidence="2">
    <location>
        <begin position="1320"/>
        <end position="1333"/>
    </location>
</feature>
<feature type="compositionally biased region" description="Basic and acidic residues" evidence="2">
    <location>
        <begin position="1653"/>
        <end position="1668"/>
    </location>
</feature>
<evidence type="ECO:0000313" key="4">
    <source>
        <dbReference type="Proteomes" id="UP000494106"/>
    </source>
</evidence>
<comment type="similarity">
    <text evidence="1">Belongs to the FAM154 family.</text>
</comment>
<feature type="compositionally biased region" description="Low complexity" evidence="2">
    <location>
        <begin position="2109"/>
        <end position="2119"/>
    </location>
</feature>
<dbReference type="GO" id="GO:0036064">
    <property type="term" value="C:ciliary basal body"/>
    <property type="evidence" value="ECO:0007669"/>
    <property type="project" value="TreeGrafter"/>
</dbReference>
<feature type="region of interest" description="Disordered" evidence="2">
    <location>
        <begin position="778"/>
        <end position="812"/>
    </location>
</feature>
<evidence type="ECO:0000256" key="1">
    <source>
        <dbReference type="ARBA" id="ARBA00008738"/>
    </source>
</evidence>
<sequence>MTIKNKKTKQSKSSEVTSSSSASTSVQKTSSSTSVQQSKVSSGKKVRYIDVKVEEDDPLMITDITDNSSIAGSTISEHYNSHPHYVITEAPSMTDLSQIRSQHHISDMALSTSGDFVSSSVLQESSSTHEQVSKSETFQTSSSSVQQSSSSESQTFDRTADSTAANQTLNTAFIDNSTANVTNSNKFLNRSQTGNASNSFLEIERHNLASQTSNSNTPKTNTAKPADKQNVKQVKLIGGKIVRNSSGPSQKNQSVRSDSSNFYGGEGTLDKKRNTTEYSSTSKTSESKSSNVTKSSSSSYVVEIVDGKERIVDSSKREWGDAQEHASKEDYVSVSETGMKPQSAHSTENYDMKAKYDTGKDGKSPTSELKVAEDSKLIENGKQTASHSSVISEKDNIAKHQQYITNRENATSDQQSPLTRDGQNYEHITNRNTVTSDRESATIRDEQYLKHHDHITSDHTQSIARDDYITSERQPSVRRGDQQYTTNRQDVTSDYQSSDSRHISQQSNIVSEDYTTTQTSKDIVERKNVSIDDRRRNTNQTDSSNFYGYDATIQNELKKVGNILQVPDTENINFSTKILKSNTSSAQQASTSSYVVEIVDGKETIVNTAHREWGDTKEHSTHEKSHSISGTGLKPEHEYSRHVLDKESHYDTGKNGVPKSFLQVSEESALYKDGKKIASTSNTYGGDFTNKRPITEYVDERDDLHNKRIPDTTDGSIPTAKKSPSDRPDVPFTSNVKDTTEFITSEKQNITKESTSATTSQTKDTLTTYERSTGAWNGKFVYEKDNDRPKQPKQMSPFGKPEQPRHHLTRQDTQENIILSSKDIKDFTSISDLRKLIEKSQTKKDIKVSNKNIVINRNIDDKILKEIIDTVKKYPFKRIEKVTLGTKFNEDIKDLYEGIDTEESTVLTSTTGETTRKVFDIEKTKSQVEVTRYITENGITRKITTYEDAKEDDKIRTDVFVDKSKFDFKNLRDVQTTEDVIREYDVVDHAITDTTREDRTVSTVYDETIIDDRKTMRDDRTTVEETVIIEDRETRPRGGPKKPEKTVVKEQCICEICTCGRHRCPHNDVPEPLFDVEHTTSVVSAYKRDYDEKHVSRTTAIHHEDHLRLEAEKAIVKKPKDNLQPEGEFTTRRTITEDYKVVTGERAEIVRRTDNIITEGEFTDTTTSRTEYTVKPVERPKPVRRNTWTKIEGDMITDTTSKSEFIDYTDTVERTKIATRKTDNLIREGEIEFITSNQTDFPEKNTPVERPKRRRTWTKEDFEKFYSTEELEKITTTQEEYRTYDETDVRQQRIIRKDNLHMEGTFDSHTVSNDTYQPKLTERPKQKKPVDNLKPEEGDMEVIRRTDFTATRGDRMDIIKHEDHLKMEGVIDVHRSRDDYKHIEKMEKVIILRHEDNLRTEGEFIDLEVRNDYSATKGERAPVIKPQDNLKPDGKFYKPEIIPSQPAERRKPFKQVDNITIERDLDVRQRQKVERLDIIRREDNLKIEGEFIDMKQRNDYTKVVGERAAIVKHEDNLRMEGKMENTRSSDTYRVVKGQRVKLTRREDNLKIEGVFEDHTRRDDYKVTRGERLAIVYPTDNLKPEDFERKPKREPETDEKHTPHKQTDNLKPESESDRPSRPKWETAERPVYIDRSDDLQPEGPFVDRPNTYRQPKDTSEQVHPKDNLKLEGPQKWSPAEKSDQMKPRDNLRNVNGETTIHDASKFKVNESTKRSFESKTVVGHDNYDAVSQSTSRHDNQVRYDDRSSHTDSHLRQSYSNVDHSTSSNTQSDTRIKYNTSHDIIDRSDSHKYVDRVAKNDVMDRNDRNKTVNVTDRSVSRSSTEKNIVNKSDSKHTKTVTSTTTKTTRQITEKKLRGGKWVMVTRNVEVDVSGGDSGRFTPQRSSPNRDADERSQRPPQVGGDSTQRIEQVKSSTNQDTVNTIQGSKEITAINQKNSRSTQQYTDNTRRMNSSEETVTSSHSSQTLSSNQRHTTISEGHTQKSTGGTIISRNQTGQNFTGPDGHHIIREVGGDTIQRTITTDRSGRSSINQGPVTESHIQRNVNSVTHKGSHGEQHTASSTHSVNRSQLSDSVTNTSIEFQRAMHGGGDTLSSTVVNNTPRSGHHKRTSDLVSDSSSTNSILHRRGVQSTTEAHHSISSTAAAQRKSIGNLSERGEYISNSTHSADRKSISSIHRSTRENMGVISQHESGDTHRNQTRRDGQSTMVVDRQPRVVRDNLKVGGEFYGQSEARSYGNFSRSEHVQRVDRSERSDRVERVERVSRHGNTSHFVLGDGNTSYKREFTSHVHGTCPASLIETGRAPFKHTRDSREHKFYATKIRQP</sequence>
<feature type="compositionally biased region" description="Polar residues" evidence="2">
    <location>
        <begin position="1307"/>
        <end position="1318"/>
    </location>
</feature>
<feature type="compositionally biased region" description="Polar residues" evidence="2">
    <location>
        <begin position="1901"/>
        <end position="1944"/>
    </location>
</feature>
<feature type="region of interest" description="Disordered" evidence="2">
    <location>
        <begin position="1802"/>
        <end position="1847"/>
    </location>
</feature>
<feature type="compositionally biased region" description="Polar residues" evidence="2">
    <location>
        <begin position="2089"/>
        <end position="2100"/>
    </location>
</feature>
<gene>
    <name evidence="3" type="ORF">APLA_LOCUS4504</name>
</gene>
<feature type="compositionally biased region" description="Basic and acidic residues" evidence="2">
    <location>
        <begin position="436"/>
        <end position="457"/>
    </location>
</feature>
<feature type="compositionally biased region" description="Basic and acidic residues" evidence="2">
    <location>
        <begin position="2187"/>
        <end position="2200"/>
    </location>
</feature>
<feature type="compositionally biased region" description="Low complexity" evidence="2">
    <location>
        <begin position="134"/>
        <end position="156"/>
    </location>
</feature>
<feature type="compositionally biased region" description="Polar residues" evidence="2">
    <location>
        <begin position="2014"/>
        <end position="2033"/>
    </location>
</feature>
<organism evidence="3 4">
    <name type="scientific">Arctia plantaginis</name>
    <name type="common">Wood tiger moth</name>
    <name type="synonym">Phalaena plantaginis</name>
    <dbReference type="NCBI Taxonomy" id="874455"/>
    <lineage>
        <taxon>Eukaryota</taxon>
        <taxon>Metazoa</taxon>
        <taxon>Ecdysozoa</taxon>
        <taxon>Arthropoda</taxon>
        <taxon>Hexapoda</taxon>
        <taxon>Insecta</taxon>
        <taxon>Pterygota</taxon>
        <taxon>Neoptera</taxon>
        <taxon>Endopterygota</taxon>
        <taxon>Lepidoptera</taxon>
        <taxon>Glossata</taxon>
        <taxon>Ditrysia</taxon>
        <taxon>Noctuoidea</taxon>
        <taxon>Erebidae</taxon>
        <taxon>Arctiinae</taxon>
        <taxon>Arctia</taxon>
    </lineage>
</organism>
<feature type="compositionally biased region" description="Polar residues" evidence="2">
    <location>
        <begin position="2055"/>
        <end position="2070"/>
    </location>
</feature>
<reference evidence="3 4" key="1">
    <citation type="submission" date="2020-04" db="EMBL/GenBank/DDBJ databases">
        <authorList>
            <person name="Wallbank WR R."/>
            <person name="Pardo Diaz C."/>
            <person name="Kozak K."/>
            <person name="Martin S."/>
            <person name="Jiggins C."/>
            <person name="Moest M."/>
            <person name="Warren A I."/>
            <person name="Byers J.R.P. K."/>
            <person name="Montejo-Kovacevich G."/>
            <person name="Yen C E."/>
        </authorList>
    </citation>
    <scope>NUCLEOTIDE SEQUENCE [LARGE SCALE GENOMIC DNA]</scope>
</reference>
<dbReference type="Proteomes" id="UP000494106">
    <property type="component" value="Unassembled WGS sequence"/>
</dbReference>
<feature type="compositionally biased region" description="Basic and acidic residues" evidence="2">
    <location>
        <begin position="702"/>
        <end position="711"/>
    </location>
</feature>
<feature type="region of interest" description="Disordered" evidence="2">
    <location>
        <begin position="699"/>
        <end position="735"/>
    </location>
</feature>
<feature type="compositionally biased region" description="Basic and acidic residues" evidence="2">
    <location>
        <begin position="314"/>
        <end position="331"/>
    </location>
</feature>
<dbReference type="GO" id="GO:0036126">
    <property type="term" value="C:sperm flagellum"/>
    <property type="evidence" value="ECO:0007669"/>
    <property type="project" value="TreeGrafter"/>
</dbReference>
<feature type="region of interest" description="Disordered" evidence="2">
    <location>
        <begin position="209"/>
        <end position="298"/>
    </location>
</feature>
<proteinExistence type="inferred from homology"/>